<keyword evidence="4" id="KW-0694">RNA-binding</keyword>
<evidence type="ECO:0008006" key="6">
    <source>
        <dbReference type="Google" id="ProtNLM"/>
    </source>
</evidence>
<dbReference type="AlphaFoldDB" id="A0A0F9EDD4"/>
<dbReference type="GO" id="GO:0045947">
    <property type="term" value="P:negative regulation of translational initiation"/>
    <property type="evidence" value="ECO:0007669"/>
    <property type="project" value="TreeGrafter"/>
</dbReference>
<dbReference type="NCBIfam" id="NF002469">
    <property type="entry name" value="PRK01712.1"/>
    <property type="match status" value="1"/>
</dbReference>
<dbReference type="GO" id="GO:0006402">
    <property type="term" value="P:mRNA catabolic process"/>
    <property type="evidence" value="ECO:0007669"/>
    <property type="project" value="InterPro"/>
</dbReference>
<dbReference type="InterPro" id="IPR003751">
    <property type="entry name" value="CsrA"/>
</dbReference>
<organism evidence="5">
    <name type="scientific">marine sediment metagenome</name>
    <dbReference type="NCBI Taxonomy" id="412755"/>
    <lineage>
        <taxon>unclassified sequences</taxon>
        <taxon>metagenomes</taxon>
        <taxon>ecological metagenomes</taxon>
    </lineage>
</organism>
<evidence type="ECO:0000256" key="1">
    <source>
        <dbReference type="ARBA" id="ARBA00022490"/>
    </source>
</evidence>
<dbReference type="GO" id="GO:0048027">
    <property type="term" value="F:mRNA 5'-UTR binding"/>
    <property type="evidence" value="ECO:0007669"/>
    <property type="project" value="TreeGrafter"/>
</dbReference>
<evidence type="ECO:0000313" key="5">
    <source>
        <dbReference type="EMBL" id="KKL71959.1"/>
    </source>
</evidence>
<dbReference type="FunFam" id="2.60.40.4380:FF:000002">
    <property type="entry name" value="Translational regulator CsrA"/>
    <property type="match status" value="1"/>
</dbReference>
<dbReference type="HAMAP" id="MF_00167">
    <property type="entry name" value="CsrA"/>
    <property type="match status" value="1"/>
</dbReference>
<dbReference type="EMBL" id="LAZR01025424">
    <property type="protein sequence ID" value="KKL71959.1"/>
    <property type="molecule type" value="Genomic_DNA"/>
</dbReference>
<keyword evidence="2" id="KW-0678">Repressor</keyword>
<dbReference type="PANTHER" id="PTHR34984">
    <property type="entry name" value="CARBON STORAGE REGULATOR"/>
    <property type="match status" value="1"/>
</dbReference>
<dbReference type="Pfam" id="PF02599">
    <property type="entry name" value="CsrA"/>
    <property type="match status" value="1"/>
</dbReference>
<evidence type="ECO:0000256" key="4">
    <source>
        <dbReference type="ARBA" id="ARBA00022884"/>
    </source>
</evidence>
<dbReference type="GO" id="GO:0005829">
    <property type="term" value="C:cytosol"/>
    <property type="evidence" value="ECO:0007669"/>
    <property type="project" value="TreeGrafter"/>
</dbReference>
<dbReference type="GO" id="GO:0006109">
    <property type="term" value="P:regulation of carbohydrate metabolic process"/>
    <property type="evidence" value="ECO:0007669"/>
    <property type="project" value="InterPro"/>
</dbReference>
<reference evidence="5" key="1">
    <citation type="journal article" date="2015" name="Nature">
        <title>Complex archaea that bridge the gap between prokaryotes and eukaryotes.</title>
        <authorList>
            <person name="Spang A."/>
            <person name="Saw J.H."/>
            <person name="Jorgensen S.L."/>
            <person name="Zaremba-Niedzwiedzka K."/>
            <person name="Martijn J."/>
            <person name="Lind A.E."/>
            <person name="van Eijk R."/>
            <person name="Schleper C."/>
            <person name="Guy L."/>
            <person name="Ettema T.J."/>
        </authorList>
    </citation>
    <scope>NUCLEOTIDE SEQUENCE</scope>
</reference>
<evidence type="ECO:0000256" key="2">
    <source>
        <dbReference type="ARBA" id="ARBA00022491"/>
    </source>
</evidence>
<name>A0A0F9EDD4_9ZZZZ</name>
<dbReference type="Gene3D" id="2.60.40.4380">
    <property type="entry name" value="Translational regulator CsrA"/>
    <property type="match status" value="1"/>
</dbReference>
<dbReference type="InterPro" id="IPR036107">
    <property type="entry name" value="CsrA_sf"/>
</dbReference>
<dbReference type="NCBIfam" id="TIGR00202">
    <property type="entry name" value="csrA"/>
    <property type="match status" value="1"/>
</dbReference>
<comment type="caution">
    <text evidence="5">The sequence shown here is derived from an EMBL/GenBank/DDBJ whole genome shotgun (WGS) entry which is preliminary data.</text>
</comment>
<sequence length="58" mass="6473">MLILSRKLGEVICIGDDVTITVTDIHANKVRLAFSAPRDIIIHRKEVYDAINEQKAAP</sequence>
<proteinExistence type="inferred from homology"/>
<keyword evidence="1" id="KW-0963">Cytoplasm</keyword>
<protein>
    <recommendedName>
        <fullName evidence="6">Carbon storage regulator</fullName>
    </recommendedName>
</protein>
<gene>
    <name evidence="5" type="ORF">LCGC14_2089700</name>
</gene>
<accession>A0A0F9EDD4</accession>
<dbReference type="PANTHER" id="PTHR34984:SF1">
    <property type="entry name" value="CARBON STORAGE REGULATOR"/>
    <property type="match status" value="1"/>
</dbReference>
<dbReference type="SUPFAM" id="SSF117130">
    <property type="entry name" value="CsrA-like"/>
    <property type="match status" value="1"/>
</dbReference>
<evidence type="ECO:0000256" key="3">
    <source>
        <dbReference type="ARBA" id="ARBA00022845"/>
    </source>
</evidence>
<keyword evidence="3" id="KW-0810">Translation regulation</keyword>